<feature type="domain" description="C2H2-type" evidence="10">
    <location>
        <begin position="392"/>
        <end position="420"/>
    </location>
</feature>
<feature type="compositionally biased region" description="Basic and acidic residues" evidence="9">
    <location>
        <begin position="525"/>
        <end position="539"/>
    </location>
</feature>
<feature type="region of interest" description="Disordered" evidence="9">
    <location>
        <begin position="307"/>
        <end position="344"/>
    </location>
</feature>
<evidence type="ECO:0000256" key="8">
    <source>
        <dbReference type="PROSITE-ProRule" id="PRU00042"/>
    </source>
</evidence>
<keyword evidence="5" id="KW-0805">Transcription regulation</keyword>
<feature type="domain" description="C2H2-type" evidence="10">
    <location>
        <begin position="479"/>
        <end position="506"/>
    </location>
</feature>
<keyword evidence="12" id="KW-1185">Reference proteome</keyword>
<dbReference type="PROSITE" id="PS00028">
    <property type="entry name" value="ZINC_FINGER_C2H2_1"/>
    <property type="match status" value="4"/>
</dbReference>
<reference evidence="11 12" key="1">
    <citation type="submission" date="2023-01" db="EMBL/GenBank/DDBJ databases">
        <title>Analysis of 21 Apiospora genomes using comparative genomics revels a genus with tremendous synthesis potential of carbohydrate active enzymes and secondary metabolites.</title>
        <authorList>
            <person name="Sorensen T."/>
        </authorList>
    </citation>
    <scope>NUCLEOTIDE SEQUENCE [LARGE SCALE GENOMIC DNA]</scope>
    <source>
        <strain evidence="11 12">CBS 33761</strain>
    </source>
</reference>
<keyword evidence="2" id="KW-0479">Metal-binding</keyword>
<protein>
    <recommendedName>
        <fullName evidence="10">C2H2-type domain-containing protein</fullName>
    </recommendedName>
</protein>
<evidence type="ECO:0000256" key="1">
    <source>
        <dbReference type="ARBA" id="ARBA00004123"/>
    </source>
</evidence>
<evidence type="ECO:0000259" key="10">
    <source>
        <dbReference type="PROSITE" id="PS50157"/>
    </source>
</evidence>
<feature type="domain" description="C2H2-type" evidence="10">
    <location>
        <begin position="421"/>
        <end position="448"/>
    </location>
</feature>
<comment type="subcellular location">
    <subcellularLocation>
        <location evidence="1">Nucleus</location>
    </subcellularLocation>
</comment>
<dbReference type="Proteomes" id="UP001444661">
    <property type="component" value="Unassembled WGS sequence"/>
</dbReference>
<evidence type="ECO:0000256" key="9">
    <source>
        <dbReference type="SAM" id="MobiDB-lite"/>
    </source>
</evidence>
<evidence type="ECO:0000256" key="7">
    <source>
        <dbReference type="ARBA" id="ARBA00023242"/>
    </source>
</evidence>
<evidence type="ECO:0000313" key="11">
    <source>
        <dbReference type="EMBL" id="KAK8042024.1"/>
    </source>
</evidence>
<dbReference type="SMART" id="SM00355">
    <property type="entry name" value="ZnF_C2H2"/>
    <property type="match status" value="5"/>
</dbReference>
<accession>A0ABR1T617</accession>
<feature type="domain" description="C2H2-type" evidence="10">
    <location>
        <begin position="507"/>
        <end position="536"/>
    </location>
</feature>
<keyword evidence="6" id="KW-0804">Transcription</keyword>
<dbReference type="PANTHER" id="PTHR46179:SF13">
    <property type="entry name" value="C2H2-TYPE DOMAIN-CONTAINING PROTEIN"/>
    <property type="match status" value="1"/>
</dbReference>
<evidence type="ECO:0000256" key="6">
    <source>
        <dbReference type="ARBA" id="ARBA00023163"/>
    </source>
</evidence>
<dbReference type="Pfam" id="PF13912">
    <property type="entry name" value="zf-C2H2_6"/>
    <property type="match status" value="1"/>
</dbReference>
<gene>
    <name evidence="11" type="ORF">PG993_006547</name>
</gene>
<feature type="region of interest" description="Disordered" evidence="9">
    <location>
        <begin position="525"/>
        <end position="547"/>
    </location>
</feature>
<dbReference type="Pfam" id="PF00096">
    <property type="entry name" value="zf-C2H2"/>
    <property type="match status" value="3"/>
</dbReference>
<dbReference type="EMBL" id="JAQQWK010000005">
    <property type="protein sequence ID" value="KAK8042024.1"/>
    <property type="molecule type" value="Genomic_DNA"/>
</dbReference>
<evidence type="ECO:0000313" key="12">
    <source>
        <dbReference type="Proteomes" id="UP001444661"/>
    </source>
</evidence>
<dbReference type="Gene3D" id="3.30.160.60">
    <property type="entry name" value="Classic Zinc Finger"/>
    <property type="match status" value="5"/>
</dbReference>
<feature type="domain" description="C2H2-type" evidence="10">
    <location>
        <begin position="449"/>
        <end position="478"/>
    </location>
</feature>
<evidence type="ECO:0000256" key="2">
    <source>
        <dbReference type="ARBA" id="ARBA00022723"/>
    </source>
</evidence>
<dbReference type="InterPro" id="IPR051061">
    <property type="entry name" value="Zinc_finger_trans_reg"/>
</dbReference>
<dbReference type="PROSITE" id="PS50157">
    <property type="entry name" value="ZINC_FINGER_C2H2_2"/>
    <property type="match status" value="5"/>
</dbReference>
<name>A0ABR1T617_9PEZI</name>
<evidence type="ECO:0000256" key="4">
    <source>
        <dbReference type="ARBA" id="ARBA00022833"/>
    </source>
</evidence>
<dbReference type="PANTHER" id="PTHR46179">
    <property type="entry name" value="ZINC FINGER PROTEIN"/>
    <property type="match status" value="1"/>
</dbReference>
<sequence length="582" mass="64535">MNDPIDSLDPYYGLDPLSSDLKSRFDYPGTTTNDDMFVAGEFSLDLNSFGSTDFGYGTNHPHDDGCTIRCPEDSNASSQYRGAPAHMSSYAKARAASISFPPYSYGTDSHLYPGNGQLGFDQMMGLGWASQDPKQESDDGLKFFPGYGTECSAAGCPDTYCPSSCTIPQCTGANQECSTEDQCSSISCLEGDHSTPPCDIEDCVDPGSPCNDPHCMDLIDQTTSLDTMWDHHEQWREFGYTPPDQFLTHGQQCNHTNTEHSVALTLGHLRDPGPQDQPQDPNLVQFGCPIFDQGGSLEKLCGMTQQITSTSEPPPLCPDTANDSPGTLTDSTSSKSGKQGPTENRCEWLMRDGDQFINCNRVFNTCEELNNHVCDDHVNLLVGKERYFCLWHECKRNKDANFNSKNKLRRHIATHTKYKPFECDVCGEGFSARQALEQHERCHSGAKPYVCTVPGCDKAFKQKSALTMHKRTHTGEKPLVCGICGKAFGESSNLSKHRKIHNTGNKLKCPEPNCDKEFIRADQLRRHQETHEKKREARQTRQKKIKARTKSAMIQGDVLKAATMISEQYQFPLPINGGPPSA</sequence>
<keyword evidence="4" id="KW-0862">Zinc</keyword>
<keyword evidence="3 8" id="KW-0863">Zinc-finger</keyword>
<dbReference type="SUPFAM" id="SSF57667">
    <property type="entry name" value="beta-beta-alpha zinc fingers"/>
    <property type="match status" value="3"/>
</dbReference>
<evidence type="ECO:0000256" key="3">
    <source>
        <dbReference type="ARBA" id="ARBA00022771"/>
    </source>
</evidence>
<organism evidence="11 12">
    <name type="scientific">Apiospora rasikravindrae</name>
    <dbReference type="NCBI Taxonomy" id="990691"/>
    <lineage>
        <taxon>Eukaryota</taxon>
        <taxon>Fungi</taxon>
        <taxon>Dikarya</taxon>
        <taxon>Ascomycota</taxon>
        <taxon>Pezizomycotina</taxon>
        <taxon>Sordariomycetes</taxon>
        <taxon>Xylariomycetidae</taxon>
        <taxon>Amphisphaeriales</taxon>
        <taxon>Apiosporaceae</taxon>
        <taxon>Apiospora</taxon>
    </lineage>
</organism>
<feature type="compositionally biased region" description="Polar residues" evidence="9">
    <location>
        <begin position="321"/>
        <end position="342"/>
    </location>
</feature>
<evidence type="ECO:0000256" key="5">
    <source>
        <dbReference type="ARBA" id="ARBA00023015"/>
    </source>
</evidence>
<dbReference type="InterPro" id="IPR013087">
    <property type="entry name" value="Znf_C2H2_type"/>
</dbReference>
<keyword evidence="7" id="KW-0539">Nucleus</keyword>
<dbReference type="InterPro" id="IPR036236">
    <property type="entry name" value="Znf_C2H2_sf"/>
</dbReference>
<comment type="caution">
    <text evidence="11">The sequence shown here is derived from an EMBL/GenBank/DDBJ whole genome shotgun (WGS) entry which is preliminary data.</text>
</comment>
<proteinExistence type="predicted"/>